<evidence type="ECO:0000256" key="6">
    <source>
        <dbReference type="PROSITE-ProRule" id="PRU00461"/>
    </source>
</evidence>
<evidence type="ECO:0000256" key="4">
    <source>
        <dbReference type="ARBA" id="ARBA00023157"/>
    </source>
</evidence>
<dbReference type="FunFam" id="2.120.10.30:FF:000241">
    <property type="entry name" value="Low-density lipoprotein receptor-related protein 6"/>
    <property type="match status" value="1"/>
</dbReference>
<dbReference type="SMART" id="SM00135">
    <property type="entry name" value="LY"/>
    <property type="match status" value="3"/>
</dbReference>
<dbReference type="Gene3D" id="2.120.10.30">
    <property type="entry name" value="TolB, C-terminal domain"/>
    <property type="match status" value="1"/>
</dbReference>
<reference evidence="7 8" key="1">
    <citation type="submission" date="2024-05" db="EMBL/GenBank/DDBJ databases">
        <authorList>
            <person name="Wallberg A."/>
        </authorList>
    </citation>
    <scope>NUCLEOTIDE SEQUENCE [LARGE SCALE GENOMIC DNA]</scope>
</reference>
<feature type="non-terminal residue" evidence="7">
    <location>
        <position position="304"/>
    </location>
</feature>
<evidence type="ECO:0000256" key="2">
    <source>
        <dbReference type="ARBA" id="ARBA00022729"/>
    </source>
</evidence>
<dbReference type="EMBL" id="CAXKWB010079752">
    <property type="protein sequence ID" value="CAL4203974.1"/>
    <property type="molecule type" value="Genomic_DNA"/>
</dbReference>
<dbReference type="Proteomes" id="UP001497623">
    <property type="component" value="Unassembled WGS sequence"/>
</dbReference>
<evidence type="ECO:0000256" key="3">
    <source>
        <dbReference type="ARBA" id="ARBA00022737"/>
    </source>
</evidence>
<evidence type="ECO:0000256" key="1">
    <source>
        <dbReference type="ARBA" id="ARBA00022536"/>
    </source>
</evidence>
<evidence type="ECO:0000313" key="7">
    <source>
        <dbReference type="EMBL" id="CAL4203974.1"/>
    </source>
</evidence>
<keyword evidence="8" id="KW-1185">Reference proteome</keyword>
<accession>A0AAV2SNI2</accession>
<comment type="caution">
    <text evidence="7">The sequence shown here is derived from an EMBL/GenBank/DDBJ whole genome shotgun (WGS) entry which is preliminary data.</text>
</comment>
<dbReference type="PANTHER" id="PTHR46513">
    <property type="entry name" value="VITELLOGENIN RECEPTOR-LIKE PROTEIN-RELATED-RELATED"/>
    <property type="match status" value="1"/>
</dbReference>
<keyword evidence="3" id="KW-0677">Repeat</keyword>
<evidence type="ECO:0000256" key="5">
    <source>
        <dbReference type="ARBA" id="ARBA00023180"/>
    </source>
</evidence>
<dbReference type="InterPro" id="IPR000033">
    <property type="entry name" value="LDLR_classB_rpt"/>
</dbReference>
<protein>
    <submittedName>
        <fullName evidence="7">Uncharacterized protein</fullName>
    </submittedName>
</protein>
<organism evidence="7 8">
    <name type="scientific">Meganyctiphanes norvegica</name>
    <name type="common">Northern krill</name>
    <name type="synonym">Thysanopoda norvegica</name>
    <dbReference type="NCBI Taxonomy" id="48144"/>
    <lineage>
        <taxon>Eukaryota</taxon>
        <taxon>Metazoa</taxon>
        <taxon>Ecdysozoa</taxon>
        <taxon>Arthropoda</taxon>
        <taxon>Crustacea</taxon>
        <taxon>Multicrustacea</taxon>
        <taxon>Malacostraca</taxon>
        <taxon>Eumalacostraca</taxon>
        <taxon>Eucarida</taxon>
        <taxon>Euphausiacea</taxon>
        <taxon>Euphausiidae</taxon>
        <taxon>Meganyctiphanes</taxon>
    </lineage>
</organism>
<proteinExistence type="predicted"/>
<dbReference type="InterPro" id="IPR011042">
    <property type="entry name" value="6-blade_b-propeller_TolB-like"/>
</dbReference>
<keyword evidence="4" id="KW-1015">Disulfide bond</keyword>
<dbReference type="AlphaFoldDB" id="A0AAV2SNI2"/>
<feature type="repeat" description="LDL-receptor class B" evidence="6">
    <location>
        <begin position="225"/>
        <end position="267"/>
    </location>
</feature>
<name>A0AAV2SNI2_MEGNR</name>
<keyword evidence="1" id="KW-0245">EGF-like domain</keyword>
<dbReference type="InterPro" id="IPR050778">
    <property type="entry name" value="Cueball_EGF_LRP_Nidogen"/>
</dbReference>
<keyword evidence="2" id="KW-0732">Signal</keyword>
<feature type="repeat" description="LDL-receptor class B" evidence="6">
    <location>
        <begin position="181"/>
        <end position="224"/>
    </location>
</feature>
<dbReference type="PROSITE" id="PS51120">
    <property type="entry name" value="LDLRB"/>
    <property type="match status" value="2"/>
</dbReference>
<gene>
    <name evidence="7" type="ORF">MNOR_LOCUS37825</name>
</gene>
<dbReference type="Pfam" id="PF00058">
    <property type="entry name" value="Ldl_recept_b"/>
    <property type="match status" value="2"/>
</dbReference>
<sequence>MEITKLNIFTKNTVPRTLPLEARINAFTELSLHGYPLKRAAVDCRTHGSAAADGIYILFRMYPEVRQIAINARPHASEYGYRDLLLLKFDFHIIFYNDIMGKIKEYYMVGTCRTGPGRHSNVWALPCSDDLKLNWIFFKAYMMVKGNIPVTLRFLESTNRRPLIWMNLQKPRALVLHPLKGFIIWTDWGANPKIERSFLDGSERQMIISTGLHWPNGITLDYPTETLYWVDAKQHIIEAAKIDGTGRRKVIENNLPHPFAVTVFEDNLYWTDWHTRSIQTANKRTGKDHKDIHTSLAFPMDIRR</sequence>
<evidence type="ECO:0000313" key="8">
    <source>
        <dbReference type="Proteomes" id="UP001497623"/>
    </source>
</evidence>
<keyword evidence="5" id="KW-0325">Glycoprotein</keyword>
<dbReference type="SUPFAM" id="SSF63825">
    <property type="entry name" value="YWTD domain"/>
    <property type="match status" value="1"/>
</dbReference>